<evidence type="ECO:0000313" key="4">
    <source>
        <dbReference type="Proteomes" id="UP001235939"/>
    </source>
</evidence>
<dbReference type="PROSITE" id="PS50033">
    <property type="entry name" value="UBX"/>
    <property type="match status" value="1"/>
</dbReference>
<dbReference type="PANTHER" id="PTHR23322">
    <property type="entry name" value="FAS-ASSOCIATED PROTEIN"/>
    <property type="match status" value="1"/>
</dbReference>
<dbReference type="CDD" id="cd16120">
    <property type="entry name" value="UBX_UBXN3B"/>
    <property type="match status" value="1"/>
</dbReference>
<accession>A0ABY6K1H3</accession>
<feature type="domain" description="UBX" evidence="2">
    <location>
        <begin position="139"/>
        <end position="221"/>
    </location>
</feature>
<keyword evidence="4" id="KW-1185">Reference proteome</keyword>
<dbReference type="Gene3D" id="3.40.30.10">
    <property type="entry name" value="Glutaredoxin"/>
    <property type="match status" value="1"/>
</dbReference>
<name>A0ABY6K1H3_9ARAC</name>
<proteinExistence type="predicted"/>
<feature type="region of interest" description="Disordered" evidence="1">
    <location>
        <begin position="69"/>
        <end position="136"/>
    </location>
</feature>
<dbReference type="Pfam" id="PF00789">
    <property type="entry name" value="UBX"/>
    <property type="match status" value="1"/>
</dbReference>
<dbReference type="PANTHER" id="PTHR23322:SF1">
    <property type="entry name" value="FAS-ASSOCIATED FACTOR 2"/>
    <property type="match status" value="1"/>
</dbReference>
<dbReference type="InterPro" id="IPR001012">
    <property type="entry name" value="UBX_dom"/>
</dbReference>
<dbReference type="SUPFAM" id="SSF54236">
    <property type="entry name" value="Ubiquitin-like"/>
    <property type="match status" value="1"/>
</dbReference>
<gene>
    <name evidence="3" type="ORF">LAZ67_1005029</name>
</gene>
<dbReference type="SMART" id="SM00166">
    <property type="entry name" value="UBX"/>
    <property type="match status" value="1"/>
</dbReference>
<sequence length="226" mass="26764">MRMSQALRENTYPFLAVIVLRDNRMTLVARIEGPQEPRDLLNKIQSVISENEGALISARLERQERSLNQTLRQQQDEAYQASLRADQEKARKRRELREQEEAILRREQEERMNEERKKEELQKKKESLSRLLTPEPHSSETNVIRIVIKLPNGTRLERKFKPSDSIKHLYYFILCHEESPDNFQVVNNFPRQVLPVEPTPERPDPPTFQEMGFSRNQMLFVQDLEA</sequence>
<dbReference type="InterPro" id="IPR029071">
    <property type="entry name" value="Ubiquitin-like_domsf"/>
</dbReference>
<dbReference type="Proteomes" id="UP001235939">
    <property type="component" value="Chromosome 01"/>
</dbReference>
<evidence type="ECO:0000259" key="2">
    <source>
        <dbReference type="PROSITE" id="PS50033"/>
    </source>
</evidence>
<dbReference type="InterPro" id="IPR050730">
    <property type="entry name" value="UBX_domain-protein"/>
</dbReference>
<evidence type="ECO:0000256" key="1">
    <source>
        <dbReference type="SAM" id="MobiDB-lite"/>
    </source>
</evidence>
<dbReference type="EMBL" id="CP092863">
    <property type="protein sequence ID" value="UYV61487.1"/>
    <property type="molecule type" value="Genomic_DNA"/>
</dbReference>
<evidence type="ECO:0000313" key="3">
    <source>
        <dbReference type="EMBL" id="UYV61487.1"/>
    </source>
</evidence>
<reference evidence="3 4" key="1">
    <citation type="submission" date="2022-01" db="EMBL/GenBank/DDBJ databases">
        <title>A chromosomal length assembly of Cordylochernes scorpioides.</title>
        <authorList>
            <person name="Zeh D."/>
            <person name="Zeh J."/>
        </authorList>
    </citation>
    <scope>NUCLEOTIDE SEQUENCE [LARGE SCALE GENOMIC DNA]</scope>
    <source>
        <strain evidence="3">IN4F17</strain>
        <tissue evidence="3">Whole Body</tissue>
    </source>
</reference>
<protein>
    <submittedName>
        <fullName evidence="3">FAF2</fullName>
    </submittedName>
</protein>
<feature type="compositionally biased region" description="Basic and acidic residues" evidence="1">
    <location>
        <begin position="85"/>
        <end position="128"/>
    </location>
</feature>
<dbReference type="Gene3D" id="3.10.20.90">
    <property type="entry name" value="Phosphatidylinositol 3-kinase Catalytic Subunit, Chain A, domain 1"/>
    <property type="match status" value="1"/>
</dbReference>
<organism evidence="3 4">
    <name type="scientific">Cordylochernes scorpioides</name>
    <dbReference type="NCBI Taxonomy" id="51811"/>
    <lineage>
        <taxon>Eukaryota</taxon>
        <taxon>Metazoa</taxon>
        <taxon>Ecdysozoa</taxon>
        <taxon>Arthropoda</taxon>
        <taxon>Chelicerata</taxon>
        <taxon>Arachnida</taxon>
        <taxon>Pseudoscorpiones</taxon>
        <taxon>Cheliferoidea</taxon>
        <taxon>Chernetidae</taxon>
        <taxon>Cordylochernes</taxon>
    </lineage>
</organism>